<dbReference type="GO" id="GO:0006508">
    <property type="term" value="P:proteolysis"/>
    <property type="evidence" value="ECO:0007669"/>
    <property type="project" value="UniProtKB-KW"/>
</dbReference>
<dbReference type="PANTHER" id="PTHR12378">
    <property type="entry name" value="DESUMOYLATING ISOPEPTIDASE"/>
    <property type="match status" value="1"/>
</dbReference>
<dbReference type="Pfam" id="PF05903">
    <property type="entry name" value="Peptidase_C97"/>
    <property type="match status" value="1"/>
</dbReference>
<evidence type="ECO:0000256" key="3">
    <source>
        <dbReference type="ARBA" id="ARBA00022801"/>
    </source>
</evidence>
<accession>A0ABD1ZID0</accession>
<feature type="region of interest" description="Disordered" evidence="4">
    <location>
        <begin position="27"/>
        <end position="67"/>
    </location>
</feature>
<sequence length="276" mass="29717">MGCKVPTPAGQGGGGRRKRLGSLVDSLKKSGSMGTNGTVTAASGSDGRNASTGSTTSSSGSTSSSWNSTRVPIYLNVYDLTPMNGYVYWFGLGIFHSGIEAHGLEYAFGAHDYPTSGVFEVEPRQCPGFTFRRSIVMGSTDTTPQEFRSFIERCADEYSGNSYHLITKNCNHFSNDVCVRLTGKEIPGWVNRLAGIGSFCNCLLPESLQVSVVSQSDRFEGSQRSLEVRRSLASLFGSETGDSKEPEGESDLLLLASPDGDPHDLIRDHKTLKDTT</sequence>
<evidence type="ECO:0000313" key="6">
    <source>
        <dbReference type="EMBL" id="KAL2651211.1"/>
    </source>
</evidence>
<feature type="compositionally biased region" description="Polar residues" evidence="4">
    <location>
        <begin position="32"/>
        <end position="50"/>
    </location>
</feature>
<dbReference type="PROSITE" id="PS51858">
    <property type="entry name" value="PPPDE"/>
    <property type="match status" value="1"/>
</dbReference>
<dbReference type="InterPro" id="IPR008580">
    <property type="entry name" value="PPPDE_dom"/>
</dbReference>
<dbReference type="InterPro" id="IPR042266">
    <property type="entry name" value="PPPDE_sf"/>
</dbReference>
<keyword evidence="7" id="KW-1185">Reference proteome</keyword>
<dbReference type="Gene3D" id="3.90.1720.30">
    <property type="entry name" value="PPPDE domains"/>
    <property type="match status" value="1"/>
</dbReference>
<organism evidence="6 7">
    <name type="scientific">Riccia fluitans</name>
    <dbReference type="NCBI Taxonomy" id="41844"/>
    <lineage>
        <taxon>Eukaryota</taxon>
        <taxon>Viridiplantae</taxon>
        <taxon>Streptophyta</taxon>
        <taxon>Embryophyta</taxon>
        <taxon>Marchantiophyta</taxon>
        <taxon>Marchantiopsida</taxon>
        <taxon>Marchantiidae</taxon>
        <taxon>Marchantiales</taxon>
        <taxon>Ricciaceae</taxon>
        <taxon>Riccia</taxon>
    </lineage>
</organism>
<comment type="caution">
    <text evidence="6">The sequence shown here is derived from an EMBL/GenBank/DDBJ whole genome shotgun (WGS) entry which is preliminary data.</text>
</comment>
<feature type="domain" description="PPPDE" evidence="5">
    <location>
        <begin position="71"/>
        <end position="208"/>
    </location>
</feature>
<dbReference type="Proteomes" id="UP001605036">
    <property type="component" value="Unassembled WGS sequence"/>
</dbReference>
<keyword evidence="2" id="KW-0645">Protease</keyword>
<feature type="compositionally biased region" description="Low complexity" evidence="4">
    <location>
        <begin position="51"/>
        <end position="65"/>
    </location>
</feature>
<comment type="similarity">
    <text evidence="1">Belongs to the DeSI family.</text>
</comment>
<keyword evidence="3" id="KW-0378">Hydrolase</keyword>
<proteinExistence type="inferred from homology"/>
<gene>
    <name evidence="6" type="ORF">R1flu_019339</name>
</gene>
<dbReference type="AlphaFoldDB" id="A0ABD1ZID0"/>
<dbReference type="GO" id="GO:0008233">
    <property type="term" value="F:peptidase activity"/>
    <property type="evidence" value="ECO:0007669"/>
    <property type="project" value="UniProtKB-KW"/>
</dbReference>
<name>A0ABD1ZID0_9MARC</name>
<feature type="compositionally biased region" description="Basic and acidic residues" evidence="4">
    <location>
        <begin position="260"/>
        <end position="276"/>
    </location>
</feature>
<evidence type="ECO:0000313" key="7">
    <source>
        <dbReference type="Proteomes" id="UP001605036"/>
    </source>
</evidence>
<dbReference type="SMART" id="SM01179">
    <property type="entry name" value="DUF862"/>
    <property type="match status" value="1"/>
</dbReference>
<dbReference type="EMBL" id="JBHFFA010000001">
    <property type="protein sequence ID" value="KAL2651211.1"/>
    <property type="molecule type" value="Genomic_DNA"/>
</dbReference>
<protein>
    <recommendedName>
        <fullName evidence="5">PPPDE domain-containing protein</fullName>
    </recommendedName>
</protein>
<evidence type="ECO:0000256" key="4">
    <source>
        <dbReference type="SAM" id="MobiDB-lite"/>
    </source>
</evidence>
<evidence type="ECO:0000256" key="1">
    <source>
        <dbReference type="ARBA" id="ARBA00008140"/>
    </source>
</evidence>
<evidence type="ECO:0000256" key="2">
    <source>
        <dbReference type="ARBA" id="ARBA00022670"/>
    </source>
</evidence>
<reference evidence="6 7" key="1">
    <citation type="submission" date="2024-09" db="EMBL/GenBank/DDBJ databases">
        <title>Chromosome-scale assembly of Riccia fluitans.</title>
        <authorList>
            <person name="Paukszto L."/>
            <person name="Sawicki J."/>
            <person name="Karawczyk K."/>
            <person name="Piernik-Szablinska J."/>
            <person name="Szczecinska M."/>
            <person name="Mazdziarz M."/>
        </authorList>
    </citation>
    <scope>NUCLEOTIDE SEQUENCE [LARGE SCALE GENOMIC DNA]</scope>
    <source>
        <strain evidence="6">Rf_01</strain>
        <tissue evidence="6">Aerial parts of the thallus</tissue>
    </source>
</reference>
<dbReference type="PANTHER" id="PTHR12378:SF80">
    <property type="entry name" value="IP06716P-RELATED"/>
    <property type="match status" value="1"/>
</dbReference>
<feature type="region of interest" description="Disordered" evidence="4">
    <location>
        <begin position="237"/>
        <end position="276"/>
    </location>
</feature>
<evidence type="ECO:0000259" key="5">
    <source>
        <dbReference type="PROSITE" id="PS51858"/>
    </source>
</evidence>